<evidence type="ECO:0000256" key="1">
    <source>
        <dbReference type="SAM" id="Coils"/>
    </source>
</evidence>
<feature type="coiled-coil region" evidence="1">
    <location>
        <begin position="544"/>
        <end position="571"/>
    </location>
</feature>
<feature type="region of interest" description="Disordered" evidence="2">
    <location>
        <begin position="198"/>
        <end position="222"/>
    </location>
</feature>
<protein>
    <submittedName>
        <fullName evidence="3">Uncharacterized protein</fullName>
    </submittedName>
</protein>
<feature type="compositionally biased region" description="Basic residues" evidence="2">
    <location>
        <begin position="1089"/>
        <end position="1098"/>
    </location>
</feature>
<feature type="compositionally biased region" description="Basic and acidic residues" evidence="2">
    <location>
        <begin position="1119"/>
        <end position="1133"/>
    </location>
</feature>
<name>A0A9W7EQ56_9STRA</name>
<keyword evidence="1" id="KW-0175">Coiled coil</keyword>
<evidence type="ECO:0000256" key="2">
    <source>
        <dbReference type="SAM" id="MobiDB-lite"/>
    </source>
</evidence>
<feature type="compositionally biased region" description="Low complexity" evidence="2">
    <location>
        <begin position="7"/>
        <end position="22"/>
    </location>
</feature>
<reference evidence="4" key="1">
    <citation type="journal article" date="2023" name="Commun. Biol.">
        <title>Genome analysis of Parmales, the sister group of diatoms, reveals the evolutionary specialization of diatoms from phago-mixotrophs to photoautotrophs.</title>
        <authorList>
            <person name="Ban H."/>
            <person name="Sato S."/>
            <person name="Yoshikawa S."/>
            <person name="Yamada K."/>
            <person name="Nakamura Y."/>
            <person name="Ichinomiya M."/>
            <person name="Sato N."/>
            <person name="Blanc-Mathieu R."/>
            <person name="Endo H."/>
            <person name="Kuwata A."/>
            <person name="Ogata H."/>
        </authorList>
    </citation>
    <scope>NUCLEOTIDE SEQUENCE [LARGE SCALE GENOMIC DNA]</scope>
    <source>
        <strain evidence="4">NIES 3699</strain>
    </source>
</reference>
<feature type="region of interest" description="Disordered" evidence="2">
    <location>
        <begin position="1086"/>
        <end position="1105"/>
    </location>
</feature>
<proteinExistence type="predicted"/>
<evidence type="ECO:0000313" key="3">
    <source>
        <dbReference type="EMBL" id="GMH88834.1"/>
    </source>
</evidence>
<sequence>MSWAQVSNPSSKSGSNNGNSKNSNEDSNEEHSIRLKNLQSNYATLLSSHLQQADQQAVSPPLPPSSPSSPQFSLTSIILSTSVSTFPPSFHPTIKKIQQQTLLLNPTPDNLLKAFDILPSNTCCLKYLKTDDRLLRSDVLRRLKGYQIEGKGEWAPIPRISPPASPKSQTGTEGLWKNLPLNTVLHITQYSNVALSRIMMPEPKKSKDPDTPTKRRSLTKKTLSQKLSLTPSEIYLLSCPAFLSPRSPPPSLPSPEKMTPELFEHLHQPSPWSLDPKFMFSDLRRLAPVVPYLEEEMWEEVKGKFEEWNGTWDSVKFTEFCAEKNWREVLKQSENYDAIPEELYIERIHAILNSNSLPPSLPSTYLSSLTLPPTRPTLLLNLTYTLLHPTPLSHSIPHISTLLHSNYDVDLSVILPPLLSLSSNLMSHHTSPVINILDNESSIKNDSMTYPPSLLSLGYELDLILSKVIQVCYGVSVIGNKEAKNFRDIEKKVKPGIVRLAFRRGKSSAVKDFMEIKSWKCPDVDEAATVDEEATLIAALGNGARGSIREYVELKERNNEEERKIRQMCRKTFPALKPRYYVDFMVMLRKLTDLLIDCSGLKLGSNYEINNEILRSDVEELEEYFNRNCLDFFEREEKEIIKPLIDRAEEPSSSTFNDQADFYISNYLQAQLNVETYLLSVLPPEYAASVDVSIIYYKRGEWDKALKSLPEDEEEEETSQVKLFRGKIFEKLGKFNESMECFKIAESTGMVEEEGVKRGGDEVGGSCHGYVEARYRLHALRLKLLLKRRAAGKRGDLYKDPCVNLIKKYPFNADAKLNDLKAVLIDVLKGLESCREVEGFFHRSVYRLAEGVYKFNSIVSNVDSRHYADFKDVPSAISEDLTESAFKILHNLFLRKREQIVSVWVTKSKGQEPLGELNTGSAKFNYLRLKYLKLYVKLAGECGKVKDLRVLYGRLKASARDASGYYYRLFLLGGEVPGPSIRDGLAISGRGFLFEAKDLVVREISACYANKEEREIRLDSADAIKDAVGECYDCWLQRFCGDGKREGKEWEALEIVYEELRGEVPDCPEDAIAYCSREWNGKAKEFGKKGRGGKKKKREEKERGGVDEDEILKIKTKKSKQEEKKKEKKEKDGLTATKQSDGWVGVKPPKGHPAMARENNGSGGGVLGRAGVGGGSLGGGSVGVGVGVGSSQGSLAPPKGYPAPPKGYPAPPKGYPAPQDQIQPQPPKPAAKQPTVIMIQVPVTKMPGDVITINFSHKGVTMAAKAVVPANLPADRKFKISVNV</sequence>
<feature type="compositionally biased region" description="Basic and acidic residues" evidence="2">
    <location>
        <begin position="202"/>
        <end position="213"/>
    </location>
</feature>
<dbReference type="Proteomes" id="UP001165160">
    <property type="component" value="Unassembled WGS sequence"/>
</dbReference>
<feature type="region of interest" description="Disordered" evidence="2">
    <location>
        <begin position="49"/>
        <end position="71"/>
    </location>
</feature>
<feature type="region of interest" description="Disordered" evidence="2">
    <location>
        <begin position="1117"/>
        <end position="1164"/>
    </location>
</feature>
<feature type="compositionally biased region" description="Pro residues" evidence="2">
    <location>
        <begin position="1199"/>
        <end position="1215"/>
    </location>
</feature>
<feature type="compositionally biased region" description="Polar residues" evidence="2">
    <location>
        <begin position="49"/>
        <end position="58"/>
    </location>
</feature>
<evidence type="ECO:0000313" key="4">
    <source>
        <dbReference type="Proteomes" id="UP001165160"/>
    </source>
</evidence>
<feature type="region of interest" description="Disordered" evidence="2">
    <location>
        <begin position="1"/>
        <end position="35"/>
    </location>
</feature>
<organism evidence="3 4">
    <name type="scientific">Triparma verrucosa</name>
    <dbReference type="NCBI Taxonomy" id="1606542"/>
    <lineage>
        <taxon>Eukaryota</taxon>
        <taxon>Sar</taxon>
        <taxon>Stramenopiles</taxon>
        <taxon>Ochrophyta</taxon>
        <taxon>Bolidophyceae</taxon>
        <taxon>Parmales</taxon>
        <taxon>Triparmaceae</taxon>
        <taxon>Triparma</taxon>
    </lineage>
</organism>
<gene>
    <name evidence="3" type="ORF">TrVE_jg4062</name>
</gene>
<keyword evidence="4" id="KW-1185">Reference proteome</keyword>
<dbReference type="EMBL" id="BRXX01000087">
    <property type="protein sequence ID" value="GMH88834.1"/>
    <property type="molecule type" value="Genomic_DNA"/>
</dbReference>
<accession>A0A9W7EQ56</accession>
<feature type="region of interest" description="Disordered" evidence="2">
    <location>
        <begin position="1187"/>
        <end position="1232"/>
    </location>
</feature>
<comment type="caution">
    <text evidence="3">The sequence shown here is derived from an EMBL/GenBank/DDBJ whole genome shotgun (WGS) entry which is preliminary data.</text>
</comment>